<comment type="caution">
    <text evidence="3">The sequence shown here is derived from an EMBL/GenBank/DDBJ whole genome shotgun (WGS) entry which is preliminary data.</text>
</comment>
<dbReference type="AlphaFoldDB" id="A0A314UZ57"/>
<dbReference type="InterPro" id="IPR011333">
    <property type="entry name" value="SKP1/BTB/POZ_sf"/>
</dbReference>
<evidence type="ECO:0000256" key="1">
    <source>
        <dbReference type="ARBA" id="ARBA00004906"/>
    </source>
</evidence>
<proteinExistence type="predicted"/>
<dbReference type="InterPro" id="IPR051082">
    <property type="entry name" value="Pentapeptide-BTB/POZ_domain"/>
</dbReference>
<reference evidence="3 4" key="1">
    <citation type="submission" date="2018-02" db="EMBL/GenBank/DDBJ databases">
        <title>Draft genome of wild Prunus yedoensis var. nudiflora.</title>
        <authorList>
            <person name="Baek S."/>
            <person name="Kim J.-H."/>
            <person name="Choi K."/>
            <person name="Kim G.-B."/>
            <person name="Cho A."/>
            <person name="Jang H."/>
            <person name="Shin C.-H."/>
            <person name="Yu H.-J."/>
            <person name="Mun J.-H."/>
        </authorList>
    </citation>
    <scope>NUCLEOTIDE SEQUENCE [LARGE SCALE GENOMIC DNA]</scope>
    <source>
        <strain evidence="4">cv. Jeju island</strain>
        <tissue evidence="3">Leaf</tissue>
    </source>
</reference>
<dbReference type="Gene3D" id="3.30.710.10">
    <property type="entry name" value="Potassium Channel Kv1.1, Chain A"/>
    <property type="match status" value="1"/>
</dbReference>
<feature type="domain" description="BTB" evidence="2">
    <location>
        <begin position="10"/>
        <end position="110"/>
    </location>
</feature>
<dbReference type="Gene3D" id="2.160.20.80">
    <property type="entry name" value="E3 ubiquitin-protein ligase SopA"/>
    <property type="match status" value="1"/>
</dbReference>
<accession>A0A314UZ57</accession>
<dbReference type="Proteomes" id="UP000250321">
    <property type="component" value="Unassembled WGS sequence"/>
</dbReference>
<dbReference type="STRING" id="2094558.A0A314UZ57"/>
<protein>
    <submittedName>
        <fullName evidence="3">FH protein interacting protein FIP2</fullName>
    </submittedName>
</protein>
<dbReference type="InterPro" id="IPR000210">
    <property type="entry name" value="BTB/POZ_dom"/>
</dbReference>
<dbReference type="CDD" id="cd18376">
    <property type="entry name" value="BTB_POZ_FIP2-like"/>
    <property type="match status" value="1"/>
</dbReference>
<dbReference type="SUPFAM" id="SSF141571">
    <property type="entry name" value="Pentapeptide repeat-like"/>
    <property type="match status" value="1"/>
</dbReference>
<dbReference type="SUPFAM" id="SSF54695">
    <property type="entry name" value="POZ domain"/>
    <property type="match status" value="1"/>
</dbReference>
<dbReference type="PANTHER" id="PTHR14136">
    <property type="entry name" value="BTB_POZ DOMAIN-CONTAINING PROTEIN KCTD9"/>
    <property type="match status" value="1"/>
</dbReference>
<evidence type="ECO:0000313" key="3">
    <source>
        <dbReference type="EMBL" id="PQM41824.1"/>
    </source>
</evidence>
<dbReference type="InterPro" id="IPR003131">
    <property type="entry name" value="T1-type_BTB"/>
</dbReference>
<dbReference type="Pfam" id="PF02214">
    <property type="entry name" value="BTB_2"/>
    <property type="match status" value="1"/>
</dbReference>
<dbReference type="GO" id="GO:0051260">
    <property type="term" value="P:protein homooligomerization"/>
    <property type="evidence" value="ECO:0007669"/>
    <property type="project" value="InterPro"/>
</dbReference>
<dbReference type="EMBL" id="PJQY01002916">
    <property type="protein sequence ID" value="PQM41824.1"/>
    <property type="molecule type" value="Genomic_DNA"/>
</dbReference>
<dbReference type="SMART" id="SM00225">
    <property type="entry name" value="BTB"/>
    <property type="match status" value="1"/>
</dbReference>
<organism evidence="3 4">
    <name type="scientific">Prunus yedoensis var. nudiflora</name>
    <dbReference type="NCBI Taxonomy" id="2094558"/>
    <lineage>
        <taxon>Eukaryota</taxon>
        <taxon>Viridiplantae</taxon>
        <taxon>Streptophyta</taxon>
        <taxon>Embryophyta</taxon>
        <taxon>Tracheophyta</taxon>
        <taxon>Spermatophyta</taxon>
        <taxon>Magnoliopsida</taxon>
        <taxon>eudicotyledons</taxon>
        <taxon>Gunneridae</taxon>
        <taxon>Pentapetalae</taxon>
        <taxon>rosids</taxon>
        <taxon>fabids</taxon>
        <taxon>Rosales</taxon>
        <taxon>Rosaceae</taxon>
        <taxon>Amygdaloideae</taxon>
        <taxon>Amygdaleae</taxon>
        <taxon>Prunus</taxon>
    </lineage>
</organism>
<sequence>MMMNELKKSYVIRLNIGGNEFCTSVDTLTQREPNSMLAAMFSGRHQDPAKGYVFIDRDGTHFRHILNWLRDGIVPSLEDCSKYSELLREAEYFQLLGLREGIHDFLNKKKEDDKKSIAKLDAELTRRDIIRCIQSNARIRFRGVNLSGLDLSKLDLSNIDFSYACLRNVCFSSCDLDGAKFNHVDAEGAIFRNASLQYSKLIGANLRDALFVDANLRSAKVQGACLINCSFWRASLNCAELHDVDLTNANLQDACLRSANLKNLKTTTNTNFMDANLEEAYVENVSSQHLEGAKLVGTSVNGQTCPSPNYACESPKWEC</sequence>
<dbReference type="PANTHER" id="PTHR14136:SF17">
    <property type="entry name" value="BTB_POZ DOMAIN-CONTAINING PROTEIN KCTD9"/>
    <property type="match status" value="1"/>
</dbReference>
<evidence type="ECO:0000259" key="2">
    <source>
        <dbReference type="SMART" id="SM00225"/>
    </source>
</evidence>
<comment type="pathway">
    <text evidence="1">Protein modification; protein ubiquitination.</text>
</comment>
<name>A0A314UZ57_PRUYE</name>
<dbReference type="Pfam" id="PF13599">
    <property type="entry name" value="Pentapeptide_4"/>
    <property type="match status" value="1"/>
</dbReference>
<evidence type="ECO:0000313" key="4">
    <source>
        <dbReference type="Proteomes" id="UP000250321"/>
    </source>
</evidence>
<keyword evidence="4" id="KW-1185">Reference proteome</keyword>
<dbReference type="InterPro" id="IPR001646">
    <property type="entry name" value="5peptide_repeat"/>
</dbReference>
<dbReference type="OrthoDB" id="2414723at2759"/>
<gene>
    <name evidence="3" type="ORF">Pyn_00874</name>
</gene>